<accession>A0A0S4N4K1</accession>
<dbReference type="Gene3D" id="3.10.20.310">
    <property type="entry name" value="membrane protein fhac"/>
    <property type="match status" value="1"/>
</dbReference>
<dbReference type="STRING" id="1633631.GCA_001442925_01264"/>
<dbReference type="InterPro" id="IPR034746">
    <property type="entry name" value="POTRA"/>
</dbReference>
<dbReference type="Pfam" id="PF01103">
    <property type="entry name" value="Omp85"/>
    <property type="match status" value="1"/>
</dbReference>
<dbReference type="GO" id="GO:0019867">
    <property type="term" value="C:outer membrane"/>
    <property type="evidence" value="ECO:0007669"/>
    <property type="project" value="InterPro"/>
</dbReference>
<evidence type="ECO:0000313" key="7">
    <source>
        <dbReference type="Proteomes" id="UP000182011"/>
    </source>
</evidence>
<gene>
    <name evidence="6" type="ORF">JGI4_01269</name>
</gene>
<comment type="subcellular location">
    <subcellularLocation>
        <location evidence="1">Membrane</location>
    </subcellularLocation>
</comment>
<dbReference type="InterPro" id="IPR010827">
    <property type="entry name" value="BamA/TamA_POTRA"/>
</dbReference>
<accession>A0A0P1LWV9</accession>
<dbReference type="Gene3D" id="2.40.160.50">
    <property type="entry name" value="membrane protein fhac: a member of the omp85/tpsb transporter family"/>
    <property type="match status" value="1"/>
</dbReference>
<dbReference type="Proteomes" id="UP000182011">
    <property type="component" value="Unassembled WGS sequence"/>
</dbReference>
<protein>
    <submittedName>
        <fullName evidence="6">Surface antigen variable number repeat-containing protein</fullName>
    </submittedName>
</protein>
<evidence type="ECO:0000313" key="6">
    <source>
        <dbReference type="EMBL" id="CUU05491.1"/>
    </source>
</evidence>
<dbReference type="PROSITE" id="PS51779">
    <property type="entry name" value="POTRA"/>
    <property type="match status" value="1"/>
</dbReference>
<dbReference type="RefSeq" id="WP_047133176.1">
    <property type="nucleotide sequence ID" value="NZ_CZVS01000011.1"/>
</dbReference>
<dbReference type="AlphaFoldDB" id="A0A0P1MRH8"/>
<keyword evidence="3" id="KW-0812">Transmembrane</keyword>
<accession>A0A0P1MB70</accession>
<evidence type="ECO:0000256" key="4">
    <source>
        <dbReference type="ARBA" id="ARBA00023136"/>
    </source>
</evidence>
<keyword evidence="2" id="KW-1134">Transmembrane beta strand</keyword>
<evidence type="ECO:0000256" key="2">
    <source>
        <dbReference type="ARBA" id="ARBA00022452"/>
    </source>
</evidence>
<evidence type="ECO:0000259" key="5">
    <source>
        <dbReference type="PROSITE" id="PS51779"/>
    </source>
</evidence>
<accession>A0A0P1MRH8</accession>
<reference evidence="7" key="1">
    <citation type="submission" date="2015-11" db="EMBL/GenBank/DDBJ databases">
        <authorList>
            <person name="Varghese N."/>
        </authorList>
    </citation>
    <scope>NUCLEOTIDE SEQUENCE [LARGE SCALE GENOMIC DNA]</scope>
</reference>
<dbReference type="InterPro" id="IPR039910">
    <property type="entry name" value="D15-like"/>
</dbReference>
<keyword evidence="4" id="KW-0472">Membrane</keyword>
<dbReference type="PANTHER" id="PTHR12815">
    <property type="entry name" value="SORTING AND ASSEMBLY MACHINERY SAMM50 PROTEIN FAMILY MEMBER"/>
    <property type="match status" value="1"/>
</dbReference>
<sequence>MLSLQQLKPKILKFLLLSFTLVNSLLSDEGFKMQDKFIVRKVVFIGNEKTKSEIIARELSFSVGSEFDTSKIEYNENRVYGTGLFNKVKIWFERDSTGSDSVDVYVWVNERWYIWLFPIFGWRDRDLKKLYYGAGFLHSNFRGRNEKLVLSFALGYDPWIGIEYLNPWILGSKYWFYSIEAYYQRVRSRSQMLIDESGLFHEDNFVFNFLFGKRFGLYKKLWASAGFKNIRVTGDFVHLKTISPSGNDKILVIGSGFRYDTRDIPVYPNVGVLFNFAFKLNRLLNYNDAFFVQSGMEFQGYRKVWVGLIAGRFFVLNSFGRKIPIYSHYYFGYEERLRGYFNKVSEGENIFGGTVEYRIPVVKQKFFKWKAPLEEFSILRFGLDFAIFGDIGRTWFNNEKFFKLNYWKGYGVGLNFILPYDLILSVEFAKNDAGKGQFILDFRGSFR</sequence>
<organism evidence="6 7">
    <name type="scientific">Candidatus Kryptonium thompsonii</name>
    <dbReference type="NCBI Taxonomy" id="1633631"/>
    <lineage>
        <taxon>Bacteria</taxon>
        <taxon>Pseudomonadati</taxon>
        <taxon>Candidatus Kryptoniota</taxon>
        <taxon>Candidatus Kryptonium</taxon>
    </lineage>
</organism>
<dbReference type="PANTHER" id="PTHR12815:SF18">
    <property type="entry name" value="SORTING AND ASSEMBLY MACHINERY COMPONENT 50 HOMOLOG"/>
    <property type="match status" value="1"/>
</dbReference>
<name>A0A0P1MRH8_9BACT</name>
<dbReference type="Pfam" id="PF07244">
    <property type="entry name" value="POTRA"/>
    <property type="match status" value="1"/>
</dbReference>
<evidence type="ECO:0000256" key="1">
    <source>
        <dbReference type="ARBA" id="ARBA00004370"/>
    </source>
</evidence>
<dbReference type="InterPro" id="IPR000184">
    <property type="entry name" value="Bac_surfAg_D15"/>
</dbReference>
<dbReference type="EMBL" id="FAOP01000005">
    <property type="protein sequence ID" value="CUU05491.1"/>
    <property type="molecule type" value="Genomic_DNA"/>
</dbReference>
<accession>A0A0P1P1Z7</accession>
<proteinExistence type="predicted"/>
<feature type="domain" description="POTRA" evidence="5">
    <location>
        <begin position="37"/>
        <end position="111"/>
    </location>
</feature>
<evidence type="ECO:0000256" key="3">
    <source>
        <dbReference type="ARBA" id="ARBA00022692"/>
    </source>
</evidence>